<evidence type="ECO:0000313" key="1">
    <source>
        <dbReference type="EMBL" id="LAA02012.1"/>
    </source>
</evidence>
<name>A0A2L2Y1F8_PARTP</name>
<organism evidence="1">
    <name type="scientific">Parasteatoda tepidariorum</name>
    <name type="common">Common house spider</name>
    <name type="synonym">Achaearanea tepidariorum</name>
    <dbReference type="NCBI Taxonomy" id="114398"/>
    <lineage>
        <taxon>Eukaryota</taxon>
        <taxon>Metazoa</taxon>
        <taxon>Ecdysozoa</taxon>
        <taxon>Arthropoda</taxon>
        <taxon>Chelicerata</taxon>
        <taxon>Arachnida</taxon>
        <taxon>Araneae</taxon>
        <taxon>Araneomorphae</taxon>
        <taxon>Entelegynae</taxon>
        <taxon>Araneoidea</taxon>
        <taxon>Theridiidae</taxon>
        <taxon>Parasteatoda</taxon>
    </lineage>
</organism>
<protein>
    <submittedName>
        <fullName evidence="1">Uncharacterized protein</fullName>
    </submittedName>
</protein>
<dbReference type="EMBL" id="IAAA01004046">
    <property type="protein sequence ID" value="LAA02012.1"/>
    <property type="molecule type" value="mRNA"/>
</dbReference>
<sequence length="210" mass="23308">MVQGADVNDIPTVYNTTGFKPYELIVTGTYIDKNIVPGFQYKVRKNSTKEYLFHGQGLTLESIGLGYGKRLTFSGNNLNNNKNYFWSDSHPQGFGLTFQTVTPNSVFRIIDLTSNNDIGRIIVNNPARSEDIEIATDVKDSGLVEKIANVHFSGDAVLSIASNKQKAFYEDIDVHGTAVIQRADKGSKAIIKEIKLENFIVDNCLLVPEE</sequence>
<dbReference type="AlphaFoldDB" id="A0A2L2Y1F8"/>
<reference evidence="1" key="1">
    <citation type="journal article" date="2016" name="Mol. Ecol. Resour.">
        <title>Evaluation of the impact of RNA preservation methods of spiders for de novo transcriptome assembly.</title>
        <authorList>
            <person name="Kono N."/>
            <person name="Nakamura H."/>
            <person name="Ito Y."/>
            <person name="Tomita M."/>
            <person name="Arakawa K."/>
        </authorList>
    </citation>
    <scope>NUCLEOTIDE SEQUENCE</scope>
    <source>
        <tissue evidence="1">Whole body</tissue>
    </source>
</reference>
<dbReference type="OrthoDB" id="5953973at2759"/>
<proteinExistence type="evidence at transcript level"/>
<accession>A0A2L2Y1F8</accession>